<name>A0A218MN59_9VIRU</name>
<proteinExistence type="predicted"/>
<reference evidence="1" key="1">
    <citation type="submission" date="2016-10" db="EMBL/GenBank/DDBJ databases">
        <authorList>
            <person name="Varghese N."/>
        </authorList>
    </citation>
    <scope>NUCLEOTIDE SEQUENCE</scope>
</reference>
<dbReference type="PANTHER" id="PTHR30244">
    <property type="entry name" value="TRANSAMINASE"/>
    <property type="match status" value="1"/>
</dbReference>
<protein>
    <recommendedName>
        <fullName evidence="2">DegT/DnrJ/EryC1/StrS aminotransferase</fullName>
    </recommendedName>
</protein>
<dbReference type="GO" id="GO:0030170">
    <property type="term" value="F:pyridoxal phosphate binding"/>
    <property type="evidence" value="ECO:0007669"/>
    <property type="project" value="TreeGrafter"/>
</dbReference>
<dbReference type="Pfam" id="PF01041">
    <property type="entry name" value="DegT_DnrJ_EryC1"/>
    <property type="match status" value="1"/>
</dbReference>
<sequence length="432" mass="48898">MYQLIDKFIESAKEMDDDIFPFMANKKEFVEGKNSVYYSGPYWDDSEARELIHSIMKGKWLSSGEKVNKFEREFSRMFKFKHSVMVNSGSSANLVMIAALKKYFNWQDGDEIIVCTCGFPTTIAPVVQAGLKPVFVDINWEDLNWNLDQVAESISDRTVAVFSSPVLGNPYDVDRLVEICNTNNIKLIADNCDSLGSKWKGDYLTEKAVAASCSFYPAHHICTIEGGMVSSNTKEIVDLARSYAWWGRGCYCVGQQNLLSNGVCGKRFSNWLENDTVVDHKYVFGVRGYNLKPLDLQGSVGSVQLLKFDEIHSLRRSNKERIQKALESIDGVRVVNERPDAETSWFGVPIVCEDNNLKRSLVAYLEENKIQTRNYFAGNILLHPGYRDLGNASDYPNANQVLDKVFFLGCSPTIHEKMLTYIEKVIGNYVSN</sequence>
<reference evidence="1" key="2">
    <citation type="journal article" date="2017" name="Nat. Commun.">
        <title>Single-virus genomics reveals hidden cosmopolitan and abundant viruses.</title>
        <authorList>
            <person name="Martinez-Hernandez F."/>
            <person name="Fornas O."/>
            <person name="Lluesma Gomez M."/>
            <person name="Bolduc B."/>
            <person name="de la Cruz Pena M.J."/>
            <person name="Martinez J.M."/>
            <person name="Anton J."/>
            <person name="Gasol J.M."/>
            <person name="Rosselli R."/>
            <person name="Rodriguez-Valera F."/>
            <person name="Sullivan M.B."/>
            <person name="Acinas S.G."/>
            <person name="Martinez-Garcia M."/>
        </authorList>
    </citation>
    <scope>NUCLEOTIDE SEQUENCE</scope>
</reference>
<organism evidence="1">
    <name type="scientific">uncultured virus</name>
    <dbReference type="NCBI Taxonomy" id="340016"/>
    <lineage>
        <taxon>Viruses</taxon>
        <taxon>environmental samples</taxon>
    </lineage>
</organism>
<dbReference type="GO" id="GO:0000271">
    <property type="term" value="P:polysaccharide biosynthetic process"/>
    <property type="evidence" value="ECO:0007669"/>
    <property type="project" value="TreeGrafter"/>
</dbReference>
<dbReference type="InterPro" id="IPR015424">
    <property type="entry name" value="PyrdxlP-dep_Trfase"/>
</dbReference>
<dbReference type="EMBL" id="KY052852">
    <property type="protein sequence ID" value="ASF00715.1"/>
    <property type="molecule type" value="Genomic_DNA"/>
</dbReference>
<accession>A0A218MN59</accession>
<dbReference type="InterPro" id="IPR015421">
    <property type="entry name" value="PyrdxlP-dep_Trfase_major"/>
</dbReference>
<dbReference type="Gene3D" id="3.40.640.10">
    <property type="entry name" value="Type I PLP-dependent aspartate aminotransferase-like (Major domain)"/>
    <property type="match status" value="1"/>
</dbReference>
<evidence type="ECO:0000313" key="1">
    <source>
        <dbReference type="EMBL" id="ASF00715.1"/>
    </source>
</evidence>
<dbReference type="PIRSF" id="PIRSF000390">
    <property type="entry name" value="PLP_StrS"/>
    <property type="match status" value="1"/>
</dbReference>
<dbReference type="Gene3D" id="3.90.1150.10">
    <property type="entry name" value="Aspartate Aminotransferase, domain 1"/>
    <property type="match status" value="1"/>
</dbReference>
<dbReference type="InterPro" id="IPR000653">
    <property type="entry name" value="DegT/StrS_aminotransferase"/>
</dbReference>
<dbReference type="SUPFAM" id="SSF53383">
    <property type="entry name" value="PLP-dependent transferases"/>
    <property type="match status" value="1"/>
</dbReference>
<dbReference type="GO" id="GO:0008483">
    <property type="term" value="F:transaminase activity"/>
    <property type="evidence" value="ECO:0007669"/>
    <property type="project" value="TreeGrafter"/>
</dbReference>
<dbReference type="InterPro" id="IPR015422">
    <property type="entry name" value="PyrdxlP-dep_Trfase_small"/>
</dbReference>
<dbReference type="PANTHER" id="PTHR30244:SF34">
    <property type="entry name" value="DTDP-4-AMINO-4,6-DIDEOXYGALACTOSE TRANSAMINASE"/>
    <property type="match status" value="1"/>
</dbReference>
<evidence type="ECO:0008006" key="2">
    <source>
        <dbReference type="Google" id="ProtNLM"/>
    </source>
</evidence>